<keyword evidence="4" id="KW-0963">Cytoplasm</keyword>
<comment type="cofactor">
    <cofactor evidence="1 4">
        <name>a divalent metal cation</name>
        <dbReference type="ChEBI" id="CHEBI:60240"/>
    </cofactor>
</comment>
<dbReference type="GO" id="GO:0005737">
    <property type="term" value="C:cytoplasm"/>
    <property type="evidence" value="ECO:0007669"/>
    <property type="project" value="UniProtKB-SubCell"/>
</dbReference>
<dbReference type="GO" id="GO:0009117">
    <property type="term" value="P:nucleotide metabolic process"/>
    <property type="evidence" value="ECO:0007669"/>
    <property type="project" value="UniProtKB-KW"/>
</dbReference>
<comment type="similarity">
    <text evidence="4">Belongs to the Maf family. YhdE subfamily.</text>
</comment>
<dbReference type="GO" id="GO:0047429">
    <property type="term" value="F:nucleoside triphosphate diphosphatase activity"/>
    <property type="evidence" value="ECO:0007669"/>
    <property type="project" value="UniProtKB-EC"/>
</dbReference>
<evidence type="ECO:0000313" key="6">
    <source>
        <dbReference type="Proteomes" id="UP000552241"/>
    </source>
</evidence>
<evidence type="ECO:0000313" key="5">
    <source>
        <dbReference type="EMBL" id="MBA5629390.1"/>
    </source>
</evidence>
<dbReference type="PANTHER" id="PTHR43213:SF5">
    <property type="entry name" value="BIFUNCTIONAL DTTP_UTP PYROPHOSPHATASE_METHYLTRANSFERASE PROTEIN-RELATED"/>
    <property type="match status" value="1"/>
</dbReference>
<dbReference type="NCBIfam" id="TIGR00172">
    <property type="entry name" value="maf"/>
    <property type="match status" value="1"/>
</dbReference>
<comment type="function">
    <text evidence="4">Nucleoside triphosphate pyrophosphatase that hydrolyzes dTTP and UTP. May have a dual role in cell division arrest and in preventing the incorporation of modified nucleotides into cellular nucleic acids.</text>
</comment>
<dbReference type="CDD" id="cd00555">
    <property type="entry name" value="Maf"/>
    <property type="match status" value="1"/>
</dbReference>
<comment type="catalytic activity">
    <reaction evidence="4">
        <text>dTTP + H2O = dTMP + diphosphate + H(+)</text>
        <dbReference type="Rhea" id="RHEA:28534"/>
        <dbReference type="ChEBI" id="CHEBI:15377"/>
        <dbReference type="ChEBI" id="CHEBI:15378"/>
        <dbReference type="ChEBI" id="CHEBI:33019"/>
        <dbReference type="ChEBI" id="CHEBI:37568"/>
        <dbReference type="ChEBI" id="CHEBI:63528"/>
        <dbReference type="EC" id="3.6.1.9"/>
    </reaction>
</comment>
<feature type="active site" description="Proton acceptor" evidence="4">
    <location>
        <position position="76"/>
    </location>
</feature>
<dbReference type="Proteomes" id="UP000552241">
    <property type="component" value="Unassembled WGS sequence"/>
</dbReference>
<comment type="caution">
    <text evidence="4">Lacks conserved residue(s) required for the propagation of feature annotation.</text>
</comment>
<dbReference type="EMBL" id="JACDZE010000001">
    <property type="protein sequence ID" value="MBA5629390.1"/>
    <property type="molecule type" value="Genomic_DNA"/>
</dbReference>
<dbReference type="EC" id="3.6.1.9" evidence="4"/>
<feature type="site" description="Important for substrate specificity" evidence="4">
    <location>
        <position position="77"/>
    </location>
</feature>
<gene>
    <name evidence="5" type="primary">maf</name>
    <name evidence="5" type="ORF">HU137_06340</name>
</gene>
<keyword evidence="2 4" id="KW-0378">Hydrolase</keyword>
<comment type="catalytic activity">
    <reaction evidence="4">
        <text>UTP + H2O = UMP + diphosphate + H(+)</text>
        <dbReference type="Rhea" id="RHEA:29395"/>
        <dbReference type="ChEBI" id="CHEBI:15377"/>
        <dbReference type="ChEBI" id="CHEBI:15378"/>
        <dbReference type="ChEBI" id="CHEBI:33019"/>
        <dbReference type="ChEBI" id="CHEBI:46398"/>
        <dbReference type="ChEBI" id="CHEBI:57865"/>
        <dbReference type="EC" id="3.6.1.9"/>
    </reaction>
</comment>
<proteinExistence type="inferred from homology"/>
<feature type="site" description="Important for substrate specificity" evidence="4">
    <location>
        <position position="159"/>
    </location>
</feature>
<accession>A0A838ZN98</accession>
<name>A0A838ZN98_9FLAO</name>
<dbReference type="AlphaFoldDB" id="A0A838ZN98"/>
<dbReference type="HAMAP" id="MF_00528">
    <property type="entry name" value="Maf"/>
    <property type="match status" value="1"/>
</dbReference>
<keyword evidence="6" id="KW-1185">Reference proteome</keyword>
<dbReference type="PANTHER" id="PTHR43213">
    <property type="entry name" value="BIFUNCTIONAL DTTP/UTP PYROPHOSPHATASE/METHYLTRANSFERASE PROTEIN-RELATED"/>
    <property type="match status" value="1"/>
</dbReference>
<evidence type="ECO:0000256" key="3">
    <source>
        <dbReference type="ARBA" id="ARBA00023080"/>
    </source>
</evidence>
<evidence type="ECO:0000256" key="2">
    <source>
        <dbReference type="ARBA" id="ARBA00022801"/>
    </source>
</evidence>
<dbReference type="RefSeq" id="WP_182042946.1">
    <property type="nucleotide sequence ID" value="NZ_JACDZE010000001.1"/>
</dbReference>
<dbReference type="SUPFAM" id="SSF52972">
    <property type="entry name" value="ITPase-like"/>
    <property type="match status" value="1"/>
</dbReference>
<sequence length="192" mass="22303">MLHEKFKNKNILLGSQSPRRLELLKGLGLEFSVVKIESDETYPHDLVREEITEHISKNKAEAYINLQPNEVLITADTLVWLDNLVLGKPVDEEDAFQMIQRMAGKTHEVFTSVTLKSTEKNITFSETTQVHLDEFTHEEIRYYIQNFKPFDKAGAYGIQDWLGYAKISNINGCYYNVMGLPLRKLYRELIEF</sequence>
<comment type="subcellular location">
    <subcellularLocation>
        <location evidence="4">Cytoplasm</location>
    </subcellularLocation>
</comment>
<keyword evidence="3 4" id="KW-0546">Nucleotide metabolism</keyword>
<dbReference type="Pfam" id="PF02545">
    <property type="entry name" value="Maf"/>
    <property type="match status" value="1"/>
</dbReference>
<organism evidence="5 6">
    <name type="scientific">Moheibacter lacus</name>
    <dbReference type="NCBI Taxonomy" id="2745851"/>
    <lineage>
        <taxon>Bacteria</taxon>
        <taxon>Pseudomonadati</taxon>
        <taxon>Bacteroidota</taxon>
        <taxon>Flavobacteriia</taxon>
        <taxon>Flavobacteriales</taxon>
        <taxon>Weeksellaceae</taxon>
        <taxon>Moheibacter</taxon>
    </lineage>
</organism>
<evidence type="ECO:0000256" key="1">
    <source>
        <dbReference type="ARBA" id="ARBA00001968"/>
    </source>
</evidence>
<feature type="site" description="Important for substrate specificity" evidence="4">
    <location>
        <position position="19"/>
    </location>
</feature>
<dbReference type="InterPro" id="IPR029001">
    <property type="entry name" value="ITPase-like_fam"/>
</dbReference>
<protein>
    <recommendedName>
        <fullName evidence="4">dTTP/UTP pyrophosphatase</fullName>
        <shortName evidence="4">dTTPase/UTPase</shortName>
        <ecNumber evidence="4">3.6.1.9</ecNumber>
    </recommendedName>
    <alternativeName>
        <fullName evidence="4">Nucleoside triphosphate pyrophosphatase</fullName>
    </alternativeName>
    <alternativeName>
        <fullName evidence="4">Nucleotide pyrophosphatase</fullName>
        <shortName evidence="4">Nucleotide PPase</shortName>
    </alternativeName>
</protein>
<reference evidence="5 6" key="1">
    <citation type="submission" date="2020-07" db="EMBL/GenBank/DDBJ databases">
        <title>Moheibacter lacus sp. nov., a member of the family Flavobacteriaceae isolated from freshwater lake sediment.</title>
        <authorList>
            <person name="Liu Y."/>
        </authorList>
    </citation>
    <scope>NUCLEOTIDE SEQUENCE [LARGE SCALE GENOMIC DNA]</scope>
    <source>
        <strain evidence="5 6">BDHS18</strain>
    </source>
</reference>
<dbReference type="Gene3D" id="3.90.950.10">
    <property type="match status" value="1"/>
</dbReference>
<evidence type="ECO:0000256" key="4">
    <source>
        <dbReference type="HAMAP-Rule" id="MF_00528"/>
    </source>
</evidence>
<dbReference type="InterPro" id="IPR003697">
    <property type="entry name" value="Maf-like"/>
</dbReference>
<comment type="caution">
    <text evidence="5">The sequence shown here is derived from an EMBL/GenBank/DDBJ whole genome shotgun (WGS) entry which is preliminary data.</text>
</comment>
<dbReference type="PIRSF" id="PIRSF006305">
    <property type="entry name" value="Maf"/>
    <property type="match status" value="1"/>
</dbReference>